<proteinExistence type="predicted"/>
<dbReference type="RefSeq" id="WP_106356320.1">
    <property type="nucleotide sequence ID" value="NZ_PVTP01000004.1"/>
</dbReference>
<dbReference type="InterPro" id="IPR036770">
    <property type="entry name" value="Ankyrin_rpt-contain_sf"/>
</dbReference>
<dbReference type="Proteomes" id="UP000238007">
    <property type="component" value="Unassembled WGS sequence"/>
</dbReference>
<dbReference type="SMART" id="SM00248">
    <property type="entry name" value="ANK"/>
    <property type="match status" value="6"/>
</dbReference>
<dbReference type="EMBL" id="PVTP01000004">
    <property type="protein sequence ID" value="PRY78108.1"/>
    <property type="molecule type" value="Genomic_DNA"/>
</dbReference>
<evidence type="ECO:0000256" key="1">
    <source>
        <dbReference type="ARBA" id="ARBA00022737"/>
    </source>
</evidence>
<dbReference type="PANTHER" id="PTHR24189:SF50">
    <property type="entry name" value="ANKYRIN REPEAT AND SOCS BOX PROTEIN 2"/>
    <property type="match status" value="1"/>
</dbReference>
<dbReference type="InterPro" id="IPR002110">
    <property type="entry name" value="Ankyrin_rpt"/>
</dbReference>
<feature type="repeat" description="ANK" evidence="3">
    <location>
        <begin position="270"/>
        <end position="303"/>
    </location>
</feature>
<dbReference type="Pfam" id="PF12796">
    <property type="entry name" value="Ank_2"/>
    <property type="match status" value="1"/>
</dbReference>
<reference evidence="4 5" key="1">
    <citation type="submission" date="2018-03" db="EMBL/GenBank/DDBJ databases">
        <title>Genomic Encyclopedia of Archaeal and Bacterial Type Strains, Phase II (KMG-II): from individual species to whole genera.</title>
        <authorList>
            <person name="Goeker M."/>
        </authorList>
    </citation>
    <scope>NUCLEOTIDE SEQUENCE [LARGE SCALE GENOMIC DNA]</scope>
    <source>
        <strain evidence="4 5">DSM 101533</strain>
    </source>
</reference>
<dbReference type="Gene3D" id="1.25.40.20">
    <property type="entry name" value="Ankyrin repeat-containing domain"/>
    <property type="match status" value="3"/>
</dbReference>
<dbReference type="SUPFAM" id="SSF48403">
    <property type="entry name" value="Ankyrin repeat"/>
    <property type="match status" value="1"/>
</dbReference>
<dbReference type="PROSITE" id="PS50297">
    <property type="entry name" value="ANK_REP_REGION"/>
    <property type="match status" value="1"/>
</dbReference>
<keyword evidence="1" id="KW-0677">Repeat</keyword>
<dbReference type="AlphaFoldDB" id="A0A2T0W0G6"/>
<gene>
    <name evidence="4" type="ORF">CLV80_10470</name>
</gene>
<protein>
    <submittedName>
        <fullName evidence="4">Ankyrin repeat protein</fullName>
    </submittedName>
</protein>
<evidence type="ECO:0000313" key="4">
    <source>
        <dbReference type="EMBL" id="PRY78108.1"/>
    </source>
</evidence>
<dbReference type="PROSITE" id="PS50088">
    <property type="entry name" value="ANK_REPEAT"/>
    <property type="match status" value="1"/>
</dbReference>
<dbReference type="InterPro" id="IPR050745">
    <property type="entry name" value="Multifunctional_regulatory"/>
</dbReference>
<dbReference type="Pfam" id="PF00023">
    <property type="entry name" value="Ank"/>
    <property type="match status" value="1"/>
</dbReference>
<organism evidence="4 5">
    <name type="scientific">Yoonia maritima</name>
    <dbReference type="NCBI Taxonomy" id="1435347"/>
    <lineage>
        <taxon>Bacteria</taxon>
        <taxon>Pseudomonadati</taxon>
        <taxon>Pseudomonadota</taxon>
        <taxon>Alphaproteobacteria</taxon>
        <taxon>Rhodobacterales</taxon>
        <taxon>Paracoccaceae</taxon>
        <taxon>Yoonia</taxon>
    </lineage>
</organism>
<keyword evidence="2 3" id="KW-0040">ANK repeat</keyword>
<dbReference type="PANTHER" id="PTHR24189">
    <property type="entry name" value="MYOTROPHIN"/>
    <property type="match status" value="1"/>
</dbReference>
<accession>A0A2T0W0G6</accession>
<evidence type="ECO:0000256" key="3">
    <source>
        <dbReference type="PROSITE-ProRule" id="PRU00023"/>
    </source>
</evidence>
<comment type="caution">
    <text evidence="4">The sequence shown here is derived from an EMBL/GenBank/DDBJ whole genome shotgun (WGS) entry which is preliminary data.</text>
</comment>
<keyword evidence="5" id="KW-1185">Reference proteome</keyword>
<name>A0A2T0W0G6_9RHOB</name>
<evidence type="ECO:0000313" key="5">
    <source>
        <dbReference type="Proteomes" id="UP000238007"/>
    </source>
</evidence>
<evidence type="ECO:0000256" key="2">
    <source>
        <dbReference type="ARBA" id="ARBA00023043"/>
    </source>
</evidence>
<sequence>MTDPLDALRQQAKTLQKLYQSGDRAANTRVNAVKPRAGELKRADFLHIIARENDFTSWPQLKTAVETQGMDRAAKQQRLKTALFHGQTNVVQQLLSDTPDLAAGAFGLQVALYDLDAVIQTLKDDPQIATCQLGPRRPILHLAFSKMLTAWPEKEQDMLAIAELLLSAGADVNDGYPAHPGSKHLLSALYGAVGHAGNIPMARWLLEHGANPDDGESLYHATELGHHEGLKLLLEHGANPVGTNALLRAMDFHDVAAVEMLLAAGATPDEAMPALHHAARRQSPPKMVELLLNAGADPNRAFHGASTYAAARIFGNQSLSDALEAQSIDTTLTGIEQILADCAEGKVVEGRWIDVAKVPQAFKNVLHEVLVLPNRMEHIRALVAVGMPWDALDGQGVPPVQLAGWQGLPDMTAYFLGLGPDLSYVNGFGGTLLSTIIHGSENCPDRSERDHLACLELALEHGVALPKKAIKFAGNPRVSSFLTDWAVAHPGQVVDHGIV</sequence>
<dbReference type="OrthoDB" id="928522at2"/>